<dbReference type="Proteomes" id="UP000093757">
    <property type="component" value="Unassembled WGS sequence"/>
</dbReference>
<comment type="catalytic activity">
    <reaction evidence="10 11">
        <text>an acyl-CoA + a 1,2-diacyl-sn-glycerol = a triacyl-sn-glycerol + CoA</text>
        <dbReference type="Rhea" id="RHEA:10868"/>
        <dbReference type="ChEBI" id="CHEBI:17815"/>
        <dbReference type="ChEBI" id="CHEBI:57287"/>
        <dbReference type="ChEBI" id="CHEBI:58342"/>
        <dbReference type="ChEBI" id="CHEBI:64615"/>
        <dbReference type="EC" id="2.3.1.20"/>
    </reaction>
</comment>
<dbReference type="InterPro" id="IPR045034">
    <property type="entry name" value="O-acyltransferase_WSD1-like"/>
</dbReference>
<protein>
    <recommendedName>
        <fullName evidence="4 11">Diacylglycerol O-acyltransferase</fullName>
        <ecNumber evidence="4 11">2.3.1.20</ecNumber>
    </recommendedName>
</protein>
<reference evidence="14 16" key="2">
    <citation type="submission" date="2016-06" db="EMBL/GenBank/DDBJ databases">
        <authorList>
            <person name="Kjaerup R.B."/>
            <person name="Dalgaard T.S."/>
            <person name="Juul-Madsen H.R."/>
        </authorList>
    </citation>
    <scope>NUCLEOTIDE SEQUENCE [LARGE SCALE GENOMIC DNA]</scope>
    <source>
        <strain evidence="14 16">1245752.6</strain>
    </source>
</reference>
<comment type="caution">
    <text evidence="14">The sequence shown here is derived from an EMBL/GenBank/DDBJ whole genome shotgun (WGS) entry which is preliminary data.</text>
</comment>
<dbReference type="InterPro" id="IPR023213">
    <property type="entry name" value="CAT-like_dom_sf"/>
</dbReference>
<dbReference type="PANTHER" id="PTHR31650:SF1">
    <property type="entry name" value="WAX ESTER SYNTHASE_DIACYLGLYCEROL ACYLTRANSFERASE 4-RELATED"/>
    <property type="match status" value="1"/>
</dbReference>
<dbReference type="Pfam" id="PF06974">
    <property type="entry name" value="WS_DGAT_C"/>
    <property type="match status" value="1"/>
</dbReference>
<dbReference type="InterPro" id="IPR014292">
    <property type="entry name" value="Acyl_transf_WS/DGAT"/>
</dbReference>
<evidence type="ECO:0000313" key="15">
    <source>
        <dbReference type="EMBL" id="ORV88976.1"/>
    </source>
</evidence>
<evidence type="ECO:0000256" key="11">
    <source>
        <dbReference type="RuleBase" id="RU361241"/>
    </source>
</evidence>
<dbReference type="GO" id="GO:0071731">
    <property type="term" value="P:response to nitric oxide"/>
    <property type="evidence" value="ECO:0007669"/>
    <property type="project" value="TreeGrafter"/>
</dbReference>
<keyword evidence="17" id="KW-1185">Reference proteome</keyword>
<evidence type="ECO:0000256" key="7">
    <source>
        <dbReference type="ARBA" id="ARBA00022798"/>
    </source>
</evidence>
<dbReference type="EMBL" id="MAEM01000286">
    <property type="protein sequence ID" value="OBS01422.1"/>
    <property type="molecule type" value="Genomic_DNA"/>
</dbReference>
<evidence type="ECO:0000256" key="2">
    <source>
        <dbReference type="ARBA" id="ARBA00005189"/>
    </source>
</evidence>
<comment type="similarity">
    <text evidence="3 11">Belongs to the long-chain O-acyltransferase family.</text>
</comment>
<evidence type="ECO:0000313" key="14">
    <source>
        <dbReference type="EMBL" id="OBS01422.1"/>
    </source>
</evidence>
<evidence type="ECO:0000256" key="10">
    <source>
        <dbReference type="ARBA" id="ARBA00048109"/>
    </source>
</evidence>
<dbReference type="PANTHER" id="PTHR31650">
    <property type="entry name" value="O-ACYLTRANSFERASE (WSD1-LIKE) FAMILY PROTEIN"/>
    <property type="match status" value="1"/>
</dbReference>
<dbReference type="EMBL" id="LQOY01000070">
    <property type="protein sequence ID" value="ORV88976.1"/>
    <property type="molecule type" value="Genomic_DNA"/>
</dbReference>
<evidence type="ECO:0000256" key="8">
    <source>
        <dbReference type="ARBA" id="ARBA00023098"/>
    </source>
</evidence>
<comment type="pathway">
    <text evidence="2">Lipid metabolism.</text>
</comment>
<dbReference type="Proteomes" id="UP000193928">
    <property type="component" value="Unassembled WGS sequence"/>
</dbReference>
<dbReference type="InterPro" id="IPR009721">
    <property type="entry name" value="O-acyltransferase_WSD1_C"/>
</dbReference>
<gene>
    <name evidence="14" type="ORF">A9W98_20265</name>
    <name evidence="15" type="ORF">AWC08_21965</name>
</gene>
<dbReference type="GO" id="GO:0006071">
    <property type="term" value="P:glycerol metabolic process"/>
    <property type="evidence" value="ECO:0007669"/>
    <property type="project" value="UniProtKB-KW"/>
</dbReference>
<keyword evidence="7 11" id="KW-0319">Glycerol metabolism</keyword>
<dbReference type="GO" id="GO:0005886">
    <property type="term" value="C:plasma membrane"/>
    <property type="evidence" value="ECO:0007669"/>
    <property type="project" value="TreeGrafter"/>
</dbReference>
<sequence length="482" mass="53249">MKQLSSLDTQFLAIEDRRRTGHVAGLAIHDPSTAPDGTLTCASMSKLLRERMHLLPPLRWRLIEVPLGLDYPYWVEDDRFDLSYHVREAALPAPGDDNQLAELVSRLHARPLDRDRPLWEMYVISGLKNNYVAVYTKIHHAVIDGVSGAEITGLLLDVSPESRPLSPADPSVPERPPGSVELWGRALAGIPRSSVRMLRSLPRALPNLEETTFSTIPLVGRTSRMVGRVQGLARRDRGRVTRRAMTAPRTSFNRRVSPHRRFAFGSLELQRVKDVKNAYGVTVNDVVVSLCAGAVRRWLVDHNELPDEPLVVQIPVSVRTEDQAGTYGNRVLMMAAPLHTQLADPVERLKATSASMSELKERHRALPADLLSDVNHFIPPALFSRAARATFALATSSVGRPTWNLVVSNVPGPQFPLYCGGARLVANYPVSVITDGIGLNITVMSYDGRVDIGIIVDREQIRDVWSLLDGIDVSLAELEGAP</sequence>
<evidence type="ECO:0000256" key="3">
    <source>
        <dbReference type="ARBA" id="ARBA00009587"/>
    </source>
</evidence>
<dbReference type="GO" id="GO:0004144">
    <property type="term" value="F:diacylglycerol O-acyltransferase activity"/>
    <property type="evidence" value="ECO:0007669"/>
    <property type="project" value="UniProtKB-EC"/>
</dbReference>
<proteinExistence type="inferred from homology"/>
<feature type="domain" description="O-acyltransferase WSD1 C-terminal" evidence="13">
    <location>
        <begin position="328"/>
        <end position="478"/>
    </location>
</feature>
<keyword evidence="6 11" id="KW-0808">Transferase</keyword>
<organism evidence="14 16">
    <name type="scientific">Mycobacterium gordonae</name>
    <dbReference type="NCBI Taxonomy" id="1778"/>
    <lineage>
        <taxon>Bacteria</taxon>
        <taxon>Bacillati</taxon>
        <taxon>Actinomycetota</taxon>
        <taxon>Actinomycetes</taxon>
        <taxon>Mycobacteriales</taxon>
        <taxon>Mycobacteriaceae</taxon>
        <taxon>Mycobacterium</taxon>
    </lineage>
</organism>
<comment type="pathway">
    <text evidence="1 11">Glycerolipid metabolism; triacylglycerol biosynthesis.</text>
</comment>
<feature type="domain" description="O-acyltransferase WSD1-like N-terminal" evidence="12">
    <location>
        <begin position="4"/>
        <end position="287"/>
    </location>
</feature>
<evidence type="ECO:0000256" key="9">
    <source>
        <dbReference type="ARBA" id="ARBA00023315"/>
    </source>
</evidence>
<evidence type="ECO:0000313" key="16">
    <source>
        <dbReference type="Proteomes" id="UP000093757"/>
    </source>
</evidence>
<dbReference type="NCBIfam" id="TIGR02946">
    <property type="entry name" value="acyl_WS_DGAT"/>
    <property type="match status" value="1"/>
</dbReference>
<evidence type="ECO:0000256" key="4">
    <source>
        <dbReference type="ARBA" id="ARBA00013244"/>
    </source>
</evidence>
<evidence type="ECO:0000256" key="5">
    <source>
        <dbReference type="ARBA" id="ARBA00022516"/>
    </source>
</evidence>
<accession>A0A1A6BGD1</accession>
<dbReference type="GO" id="GO:0019432">
    <property type="term" value="P:triglyceride biosynthetic process"/>
    <property type="evidence" value="ECO:0007669"/>
    <property type="project" value="UniProtKB-UniPathway"/>
</dbReference>
<keyword evidence="8 11" id="KW-0443">Lipid metabolism</keyword>
<dbReference type="SUPFAM" id="SSF52777">
    <property type="entry name" value="CoA-dependent acyltransferases"/>
    <property type="match status" value="1"/>
</dbReference>
<evidence type="ECO:0000256" key="1">
    <source>
        <dbReference type="ARBA" id="ARBA00004771"/>
    </source>
</evidence>
<dbReference type="Pfam" id="PF03007">
    <property type="entry name" value="WS_DGAT_cat"/>
    <property type="match status" value="1"/>
</dbReference>
<dbReference type="EC" id="2.3.1.20" evidence="4 11"/>
<evidence type="ECO:0000313" key="17">
    <source>
        <dbReference type="Proteomes" id="UP000193928"/>
    </source>
</evidence>
<dbReference type="GO" id="GO:0051701">
    <property type="term" value="P:biological process involved in interaction with host"/>
    <property type="evidence" value="ECO:0007669"/>
    <property type="project" value="TreeGrafter"/>
</dbReference>
<evidence type="ECO:0000256" key="6">
    <source>
        <dbReference type="ARBA" id="ARBA00022679"/>
    </source>
</evidence>
<dbReference type="RefSeq" id="WP_065134306.1">
    <property type="nucleotide sequence ID" value="NZ_JACKSU010000043.1"/>
</dbReference>
<dbReference type="AlphaFoldDB" id="A0A1A6BGD1"/>
<keyword evidence="9 11" id="KW-0012">Acyltransferase</keyword>
<dbReference type="OrthoDB" id="9810950at2"/>
<evidence type="ECO:0000259" key="12">
    <source>
        <dbReference type="Pfam" id="PF03007"/>
    </source>
</evidence>
<dbReference type="InterPro" id="IPR004255">
    <property type="entry name" value="O-acyltransferase_WSD1_N"/>
</dbReference>
<reference evidence="15 17" key="1">
    <citation type="submission" date="2016-01" db="EMBL/GenBank/DDBJ databases">
        <title>The new phylogeny of the genus Mycobacterium.</title>
        <authorList>
            <person name="Tarcisio F."/>
            <person name="Conor M."/>
            <person name="Antonella G."/>
            <person name="Elisabetta G."/>
            <person name="Giulia F.S."/>
            <person name="Sara T."/>
            <person name="Anna F."/>
            <person name="Clotilde B."/>
            <person name="Roberto B."/>
            <person name="Veronica D.S."/>
            <person name="Fabio R."/>
            <person name="Monica P."/>
            <person name="Olivier J."/>
            <person name="Enrico T."/>
            <person name="Nicola S."/>
        </authorList>
    </citation>
    <scope>NUCLEOTIDE SEQUENCE [LARGE SCALE GENOMIC DNA]</scope>
    <source>
        <strain evidence="15 17">DSM 44160</strain>
    </source>
</reference>
<dbReference type="GO" id="GO:0001666">
    <property type="term" value="P:response to hypoxia"/>
    <property type="evidence" value="ECO:0007669"/>
    <property type="project" value="TreeGrafter"/>
</dbReference>
<dbReference type="UniPathway" id="UPA00282"/>
<dbReference type="Gene3D" id="3.30.559.10">
    <property type="entry name" value="Chloramphenicol acetyltransferase-like domain"/>
    <property type="match status" value="1"/>
</dbReference>
<name>A0A1A6BGD1_MYCGO</name>
<keyword evidence="5 11" id="KW-0444">Lipid biosynthesis</keyword>
<evidence type="ECO:0000259" key="13">
    <source>
        <dbReference type="Pfam" id="PF06974"/>
    </source>
</evidence>